<keyword evidence="1" id="KW-0175">Coiled coil</keyword>
<accession>A0ABX1QK65</accession>
<dbReference type="RefSeq" id="WP_169115580.1">
    <property type="nucleotide sequence ID" value="NZ_JAAAUB010000004.1"/>
</dbReference>
<gene>
    <name evidence="2" type="ORF">GV368_03975</name>
</gene>
<organism evidence="2 3">
    <name type="scientific">Tepidiphilus baoligensis</name>
    <dbReference type="NCBI Taxonomy" id="2698687"/>
    <lineage>
        <taxon>Bacteria</taxon>
        <taxon>Pseudomonadati</taxon>
        <taxon>Pseudomonadota</taxon>
        <taxon>Hydrogenophilia</taxon>
        <taxon>Hydrogenophilales</taxon>
        <taxon>Hydrogenophilaceae</taxon>
        <taxon>Tepidiphilus</taxon>
    </lineage>
</organism>
<evidence type="ECO:0000256" key="1">
    <source>
        <dbReference type="SAM" id="Coils"/>
    </source>
</evidence>
<evidence type="ECO:0000313" key="2">
    <source>
        <dbReference type="EMBL" id="NMH16277.1"/>
    </source>
</evidence>
<keyword evidence="3" id="KW-1185">Reference proteome</keyword>
<evidence type="ECO:0000313" key="3">
    <source>
        <dbReference type="Proteomes" id="UP000669605"/>
    </source>
</evidence>
<dbReference type="EMBL" id="JAAAUB010000004">
    <property type="protein sequence ID" value="NMH16277.1"/>
    <property type="molecule type" value="Genomic_DNA"/>
</dbReference>
<proteinExistence type="predicted"/>
<protein>
    <submittedName>
        <fullName evidence="2">Uncharacterized protein</fullName>
    </submittedName>
</protein>
<reference evidence="2 3" key="1">
    <citation type="journal article" date="2020" name="Curr. Microbiol.">
        <title>Tepidiphilus baoligensis sp. nov., a Novel Bacterium of the Family Hydrogenophilaceae Isolated from an Oil Reservoir.</title>
        <authorList>
            <person name="Zhang X."/>
            <person name="Wang G."/>
            <person name="Ma X."/>
            <person name="Yu J."/>
            <person name="You J."/>
            <person name="Xue Y."/>
            <person name="Ma Y."/>
        </authorList>
    </citation>
    <scope>NUCLEOTIDE SEQUENCE [LARGE SCALE GENOMIC DNA]</scope>
    <source>
        <strain evidence="2 3">B18-69</strain>
    </source>
</reference>
<sequence length="301" mass="34521">MEPDKKPQNRLDDLRKEWEEMPGNCKWIPWLTAGDLRLLLEHYEPLRELIRNIATNQEGRNERRGAIESGSAIIAMNQNAAVEEQRAKENWEALQRQMTALTEENATLRSRIEQNERDLSDKNAQISACQEKLSSYESENRRLEEALKKRDQQLERLQKESKPAELAALRNWLSRNPDAARRLGLQGLGDAWADLARAVAVLAQWGSIECLHEILTETAKKHGITDEEGIEILHMALTWYNYNWQKSPFRLERPSPDAAFDYNCQQRILATPTGETITRVLVPAIVDSNGKVICKAVVETR</sequence>
<dbReference type="Proteomes" id="UP000669605">
    <property type="component" value="Unassembled WGS sequence"/>
</dbReference>
<name>A0ABX1QK65_9PROT</name>
<feature type="coiled-coil region" evidence="1">
    <location>
        <begin position="77"/>
        <end position="160"/>
    </location>
</feature>
<comment type="caution">
    <text evidence="2">The sequence shown here is derived from an EMBL/GenBank/DDBJ whole genome shotgun (WGS) entry which is preliminary data.</text>
</comment>